<gene>
    <name evidence="3" type="ordered locus">Mchl_3979</name>
</gene>
<dbReference type="CDD" id="cd04607">
    <property type="entry name" value="CBS_pair_NTP_transferase_assoc"/>
    <property type="match status" value="1"/>
</dbReference>
<dbReference type="InterPro" id="IPR050486">
    <property type="entry name" value="Mannose-1P_guanyltransferase"/>
</dbReference>
<keyword evidence="1" id="KW-0129">CBS domain</keyword>
<dbReference type="Proteomes" id="UP000002385">
    <property type="component" value="Chromosome"/>
</dbReference>
<sequence length="360" mass="40116">MKRDWRELTARADWTLREVITLIDRGNQKLAIVVDGSGHLLGTISDGDIRRALLRGETLEALAVTVMNHRPAIGSTVAARSDLVQLMRAKRISAVPIVDEDMRLIGLEYLESESGGRRHDNLVVLMAGGKGQRLLPLTEKLPKPLIQVAGRPILEIIIRRFAAQGFWRFAISVNFLGHIIKEHFGDGSQLGVSISYIEEGSSLGTAGSLGLLTETPDRAVLVSNGDLLTKLKYDWMLDFHLQHGASATVAVREYDMQVPFGVVGTQDGFVTQIDEKPVHRFFISAGVYILEPSVFDLVAKDERVDMPQVLQRLISRLDKVAAFPLRERWLDIGRHDDLERAEAEFEISEQDEPEDQLPVA</sequence>
<dbReference type="HOGENOM" id="CLU_045375_0_0_5"/>
<dbReference type="PROSITE" id="PS51371">
    <property type="entry name" value="CBS"/>
    <property type="match status" value="1"/>
</dbReference>
<reference evidence="4" key="1">
    <citation type="submission" date="2008-12" db="EMBL/GenBank/DDBJ databases">
        <title>Complete sequence of chromosome of Methylobacterium chloromethanicum CM4.</title>
        <authorList>
            <consortium name="US DOE Joint Genome Institute"/>
            <person name="Lucas S."/>
            <person name="Copeland A."/>
            <person name="Lapidus A."/>
            <person name="Glavina del Rio T."/>
            <person name="Dalin E."/>
            <person name="Tice H."/>
            <person name="Bruce D."/>
            <person name="Goodwin L."/>
            <person name="Pitluck S."/>
            <person name="Chertkov O."/>
            <person name="Brettin T."/>
            <person name="Detter J.C."/>
            <person name="Han C."/>
            <person name="Larimer F."/>
            <person name="Land M."/>
            <person name="Hauser L."/>
            <person name="Kyrpides N."/>
            <person name="Mikhailova N."/>
            <person name="Marx C."/>
            <person name="Richardson P."/>
        </authorList>
    </citation>
    <scope>NUCLEOTIDE SEQUENCE [LARGE SCALE GENOMIC DNA]</scope>
    <source>
        <strain evidence="4">CM4 / NCIMB 13688</strain>
    </source>
</reference>
<dbReference type="Gene3D" id="3.90.550.10">
    <property type="entry name" value="Spore Coat Polysaccharide Biosynthesis Protein SpsA, Chain A"/>
    <property type="match status" value="1"/>
</dbReference>
<dbReference type="InterPro" id="IPR000644">
    <property type="entry name" value="CBS_dom"/>
</dbReference>
<organism evidence="3 4">
    <name type="scientific">Methylorubrum extorquens (strain CM4 / NCIMB 13688)</name>
    <name type="common">Methylobacterium extorquens</name>
    <dbReference type="NCBI Taxonomy" id="440085"/>
    <lineage>
        <taxon>Bacteria</taxon>
        <taxon>Pseudomonadati</taxon>
        <taxon>Pseudomonadota</taxon>
        <taxon>Alphaproteobacteria</taxon>
        <taxon>Hyphomicrobiales</taxon>
        <taxon>Methylobacteriaceae</taxon>
        <taxon>Methylorubrum</taxon>
    </lineage>
</organism>
<dbReference type="SUPFAM" id="SSF53448">
    <property type="entry name" value="Nucleotide-diphospho-sugar transferases"/>
    <property type="match status" value="1"/>
</dbReference>
<dbReference type="InterPro" id="IPR046342">
    <property type="entry name" value="CBS_dom_sf"/>
</dbReference>
<dbReference type="InterPro" id="IPR005835">
    <property type="entry name" value="NTP_transferase_dom"/>
</dbReference>
<feature type="domain" description="CBS" evidence="2">
    <location>
        <begin position="1"/>
        <end position="59"/>
    </location>
</feature>
<dbReference type="KEGG" id="mch:Mchl_3979"/>
<dbReference type="GO" id="GO:0016740">
    <property type="term" value="F:transferase activity"/>
    <property type="evidence" value="ECO:0007669"/>
    <property type="project" value="UniProtKB-KW"/>
</dbReference>
<dbReference type="SUPFAM" id="SSF54631">
    <property type="entry name" value="CBS-domain pair"/>
    <property type="match status" value="1"/>
</dbReference>
<evidence type="ECO:0000313" key="3">
    <source>
        <dbReference type="EMBL" id="ACK84784.1"/>
    </source>
</evidence>
<dbReference type="PANTHER" id="PTHR22572">
    <property type="entry name" value="SUGAR-1-PHOSPHATE GUANYL TRANSFERASE"/>
    <property type="match status" value="1"/>
</dbReference>
<dbReference type="EMBL" id="CP001298">
    <property type="protein sequence ID" value="ACK84784.1"/>
    <property type="molecule type" value="Genomic_DNA"/>
</dbReference>
<evidence type="ECO:0000313" key="4">
    <source>
        <dbReference type="Proteomes" id="UP000002385"/>
    </source>
</evidence>
<name>B7KYN3_METC4</name>
<dbReference type="Gene3D" id="3.10.580.10">
    <property type="entry name" value="CBS-domain"/>
    <property type="match status" value="1"/>
</dbReference>
<dbReference type="InterPro" id="IPR029044">
    <property type="entry name" value="Nucleotide-diphossugar_trans"/>
</dbReference>
<accession>B7KYN3</accession>
<dbReference type="Pfam" id="PF00483">
    <property type="entry name" value="NTP_transferase"/>
    <property type="match status" value="1"/>
</dbReference>
<dbReference type="Pfam" id="PF00571">
    <property type="entry name" value="CBS"/>
    <property type="match status" value="2"/>
</dbReference>
<proteinExistence type="predicted"/>
<keyword evidence="3" id="KW-0808">Transferase</keyword>
<protein>
    <submittedName>
        <fullName evidence="3">Nucleotidyl transferase</fullName>
    </submittedName>
</protein>
<dbReference type="CDD" id="cd06426">
    <property type="entry name" value="NTP_transferase_like_2"/>
    <property type="match status" value="1"/>
</dbReference>
<dbReference type="AlphaFoldDB" id="B7KYN3"/>
<reference evidence="3 4" key="2">
    <citation type="journal article" date="2012" name="J. Bacteriol.">
        <title>Complete genome sequences of six strains of the genus Methylobacterium.</title>
        <authorList>
            <person name="Marx C.J."/>
            <person name="Bringel F."/>
            <person name="Chistoserdova L."/>
            <person name="Moulin L."/>
            <person name="Farhan Ul Haque M."/>
            <person name="Fleischman D.E."/>
            <person name="Gruffaz C."/>
            <person name="Jourand P."/>
            <person name="Knief C."/>
            <person name="Lee M.C."/>
            <person name="Muller E.E."/>
            <person name="Nadalig T."/>
            <person name="Peyraud R."/>
            <person name="Roselli S."/>
            <person name="Russ L."/>
            <person name="Goodwin L.A."/>
            <person name="Ivanova N."/>
            <person name="Kyrpides N."/>
            <person name="Lajus A."/>
            <person name="Land M.L."/>
            <person name="Medigue C."/>
            <person name="Mikhailova N."/>
            <person name="Nolan M."/>
            <person name="Woyke T."/>
            <person name="Stolyar S."/>
            <person name="Vorholt J.A."/>
            <person name="Vuilleumier S."/>
        </authorList>
    </citation>
    <scope>NUCLEOTIDE SEQUENCE [LARGE SCALE GENOMIC DNA]</scope>
    <source>
        <strain evidence="4">CM4 / NCIMB 13688</strain>
    </source>
</reference>
<evidence type="ECO:0000259" key="2">
    <source>
        <dbReference type="PROSITE" id="PS51371"/>
    </source>
</evidence>
<evidence type="ECO:0000256" key="1">
    <source>
        <dbReference type="PROSITE-ProRule" id="PRU00703"/>
    </source>
</evidence>